<feature type="region of interest" description="Disordered" evidence="1">
    <location>
        <begin position="23"/>
        <end position="43"/>
    </location>
</feature>
<name>A0AA97F8Q0_9SPHN</name>
<dbReference type="AlphaFoldDB" id="A0AA97F8Q0"/>
<evidence type="ECO:0000256" key="1">
    <source>
        <dbReference type="SAM" id="MobiDB-lite"/>
    </source>
</evidence>
<accession>A0AA97F8Q0</accession>
<keyword evidence="2" id="KW-0732">Signal</keyword>
<dbReference type="EMBL" id="CP136594">
    <property type="protein sequence ID" value="WOE75976.1"/>
    <property type="molecule type" value="Genomic_DNA"/>
</dbReference>
<evidence type="ECO:0000313" key="3">
    <source>
        <dbReference type="EMBL" id="WOE75976.1"/>
    </source>
</evidence>
<feature type="chain" id="PRO_5041735400" evidence="2">
    <location>
        <begin position="22"/>
        <end position="111"/>
    </location>
</feature>
<dbReference type="InterPro" id="IPR018740">
    <property type="entry name" value="DUF2282_membr"/>
</dbReference>
<reference evidence="3 4" key="1">
    <citation type="submission" date="2023-10" db="EMBL/GenBank/DDBJ databases">
        <title>Complete genome sequence of a Sphingomonadaceae bacterium.</title>
        <authorList>
            <person name="Yan C."/>
        </authorList>
    </citation>
    <scope>NUCLEOTIDE SEQUENCE [LARGE SCALE GENOMIC DNA]</scope>
    <source>
        <strain evidence="3 4">SCSIO 66989</strain>
    </source>
</reference>
<evidence type="ECO:0000313" key="4">
    <source>
        <dbReference type="Proteomes" id="UP001302429"/>
    </source>
</evidence>
<feature type="signal peptide" evidence="2">
    <location>
        <begin position="1"/>
        <end position="21"/>
    </location>
</feature>
<dbReference type="PROSITE" id="PS51257">
    <property type="entry name" value="PROKAR_LIPOPROTEIN"/>
    <property type="match status" value="1"/>
</dbReference>
<feature type="region of interest" description="Disordered" evidence="1">
    <location>
        <begin position="90"/>
        <end position="111"/>
    </location>
</feature>
<protein>
    <submittedName>
        <fullName evidence="3">DUF2282 domain-containing protein</fullName>
    </submittedName>
</protein>
<gene>
    <name evidence="3" type="ORF">RB602_04460</name>
</gene>
<proteinExistence type="predicted"/>
<evidence type="ECO:0000256" key="2">
    <source>
        <dbReference type="SAM" id="SignalP"/>
    </source>
</evidence>
<dbReference type="RefSeq" id="WP_317083332.1">
    <property type="nucleotide sequence ID" value="NZ_CP136594.1"/>
</dbReference>
<dbReference type="Pfam" id="PF10048">
    <property type="entry name" value="DUF2282"/>
    <property type="match status" value="1"/>
</dbReference>
<keyword evidence="4" id="KW-1185">Reference proteome</keyword>
<organism evidence="3 4">
    <name type="scientific">Alterisphingorhabdus coralli</name>
    <dbReference type="NCBI Taxonomy" id="3071408"/>
    <lineage>
        <taxon>Bacteria</taxon>
        <taxon>Pseudomonadati</taxon>
        <taxon>Pseudomonadota</taxon>
        <taxon>Alphaproteobacteria</taxon>
        <taxon>Sphingomonadales</taxon>
        <taxon>Sphingomonadaceae</taxon>
        <taxon>Alterisphingorhabdus (ex Yan et al. 2024)</taxon>
    </lineage>
</organism>
<dbReference type="Proteomes" id="UP001302429">
    <property type="component" value="Chromosome"/>
</dbReference>
<dbReference type="KEGG" id="acoa:RB602_04460"/>
<feature type="compositionally biased region" description="Acidic residues" evidence="1">
    <location>
        <begin position="102"/>
        <end position="111"/>
    </location>
</feature>
<sequence>MTKTTHMGSIAASMLAAASLAACSGGAPSGEEEAASGEAESAEVAKAEKEKCYGISLAGKNDCAAGPGTSCAGTSKVDYQGNAWKYTDAGTCADEGGTLEPQDNDDPGVPA</sequence>